<feature type="domain" description="VanZ-like" evidence="2">
    <location>
        <begin position="49"/>
        <end position="165"/>
    </location>
</feature>
<dbReference type="PANTHER" id="PTHR36834:SF1">
    <property type="entry name" value="INTEGRAL MEMBRANE PROTEIN"/>
    <property type="match status" value="1"/>
</dbReference>
<dbReference type="OrthoDB" id="9805025at2"/>
<keyword evidence="1" id="KW-0812">Transmembrane</keyword>
<keyword evidence="1" id="KW-1133">Transmembrane helix</keyword>
<gene>
    <name evidence="3" type="ORF">SAMN02745158_02710</name>
</gene>
<evidence type="ECO:0000256" key="1">
    <source>
        <dbReference type="SAM" id="Phobius"/>
    </source>
</evidence>
<dbReference type="EMBL" id="FQVI01000014">
    <property type="protein sequence ID" value="SHF15354.1"/>
    <property type="molecule type" value="Genomic_DNA"/>
</dbReference>
<feature type="transmembrane region" description="Helical" evidence="1">
    <location>
        <begin position="92"/>
        <end position="111"/>
    </location>
</feature>
<proteinExistence type="predicted"/>
<evidence type="ECO:0000313" key="4">
    <source>
        <dbReference type="Proteomes" id="UP000184245"/>
    </source>
</evidence>
<organism evidence="3 4">
    <name type="scientific">Lactonifactor longoviformis DSM 17459</name>
    <dbReference type="NCBI Taxonomy" id="1122155"/>
    <lineage>
        <taxon>Bacteria</taxon>
        <taxon>Bacillati</taxon>
        <taxon>Bacillota</taxon>
        <taxon>Clostridia</taxon>
        <taxon>Eubacteriales</taxon>
        <taxon>Clostridiaceae</taxon>
        <taxon>Lactonifactor</taxon>
    </lineage>
</organism>
<sequence length="218" mass="24804">MLYIFNALENYLILFLPYLLLEAGYCIFYRRKGIKLTWGFLIGWQLLACLMTAVFSITGAGGINDIGRHADSLIRLEEINLIPLRWGLGSPFGLIMNIILFVPVGIALPVLWKSSHSLKRTVITGFLFSLLIETSQLFNWRATDIDDLLMNTLGAAAGYGIFALCFRKLTLFQMHTQKEEGFSLKYTGLCTILLIFLFYFFLGSPLLSYVWNTIYNIL</sequence>
<dbReference type="Pfam" id="PF04892">
    <property type="entry name" value="VanZ"/>
    <property type="match status" value="1"/>
</dbReference>
<keyword evidence="1" id="KW-0472">Membrane</keyword>
<dbReference type="RefSeq" id="WP_072852607.1">
    <property type="nucleotide sequence ID" value="NZ_FQVI01000014.1"/>
</dbReference>
<feature type="transmembrane region" description="Helical" evidence="1">
    <location>
        <begin position="41"/>
        <end position="63"/>
    </location>
</feature>
<evidence type="ECO:0000259" key="2">
    <source>
        <dbReference type="Pfam" id="PF04892"/>
    </source>
</evidence>
<accession>A0A1M4ZBG1</accession>
<dbReference type="PANTHER" id="PTHR36834">
    <property type="entry name" value="MEMBRANE PROTEIN-RELATED"/>
    <property type="match status" value="1"/>
</dbReference>
<keyword evidence="4" id="KW-1185">Reference proteome</keyword>
<evidence type="ECO:0000313" key="3">
    <source>
        <dbReference type="EMBL" id="SHF15354.1"/>
    </source>
</evidence>
<dbReference type="InterPro" id="IPR006976">
    <property type="entry name" value="VanZ-like"/>
</dbReference>
<reference evidence="3 4" key="1">
    <citation type="submission" date="2016-11" db="EMBL/GenBank/DDBJ databases">
        <authorList>
            <person name="Jaros S."/>
            <person name="Januszkiewicz K."/>
            <person name="Wedrychowicz H."/>
        </authorList>
    </citation>
    <scope>NUCLEOTIDE SEQUENCE [LARGE SCALE GENOMIC DNA]</scope>
    <source>
        <strain evidence="3 4">DSM 17459</strain>
    </source>
</reference>
<dbReference type="Proteomes" id="UP000184245">
    <property type="component" value="Unassembled WGS sequence"/>
</dbReference>
<dbReference type="STRING" id="1122155.SAMN02745158_02710"/>
<feature type="transmembrane region" description="Helical" evidence="1">
    <location>
        <begin position="148"/>
        <end position="166"/>
    </location>
</feature>
<feature type="transmembrane region" description="Helical" evidence="1">
    <location>
        <begin position="12"/>
        <end position="29"/>
    </location>
</feature>
<feature type="transmembrane region" description="Helical" evidence="1">
    <location>
        <begin position="186"/>
        <end position="211"/>
    </location>
</feature>
<protein>
    <submittedName>
        <fullName evidence="3">VanZ like family protein</fullName>
    </submittedName>
</protein>
<name>A0A1M4ZBG1_9CLOT</name>
<dbReference type="InterPro" id="IPR053150">
    <property type="entry name" value="Teicoplanin_resist-assoc"/>
</dbReference>
<dbReference type="AlphaFoldDB" id="A0A1M4ZBG1"/>
<feature type="transmembrane region" description="Helical" evidence="1">
    <location>
        <begin position="123"/>
        <end position="142"/>
    </location>
</feature>